<protein>
    <submittedName>
        <fullName evidence="13">Porin</fullName>
    </submittedName>
</protein>
<evidence type="ECO:0000313" key="13">
    <source>
        <dbReference type="EMBL" id="MBF8178627.1"/>
    </source>
</evidence>
<evidence type="ECO:0000313" key="14">
    <source>
        <dbReference type="Proteomes" id="UP000657372"/>
    </source>
</evidence>
<organism evidence="13 14">
    <name type="scientific">Herminiimonas contaminans</name>
    <dbReference type="NCBI Taxonomy" id="1111140"/>
    <lineage>
        <taxon>Bacteria</taxon>
        <taxon>Pseudomonadati</taxon>
        <taxon>Pseudomonadota</taxon>
        <taxon>Betaproteobacteria</taxon>
        <taxon>Burkholderiales</taxon>
        <taxon>Oxalobacteraceae</taxon>
        <taxon>Herminiimonas</taxon>
    </lineage>
</organism>
<dbReference type="Proteomes" id="UP000657372">
    <property type="component" value="Unassembled WGS sequence"/>
</dbReference>
<dbReference type="Pfam" id="PF13609">
    <property type="entry name" value="Porin_4"/>
    <property type="match status" value="1"/>
</dbReference>
<keyword evidence="7" id="KW-0406">Ion transport</keyword>
<evidence type="ECO:0000256" key="4">
    <source>
        <dbReference type="ARBA" id="ARBA00022452"/>
    </source>
</evidence>
<reference evidence="13 14" key="1">
    <citation type="submission" date="2020-11" db="EMBL/GenBank/DDBJ databases">
        <title>WGS of Herminiimonas contaminans strain Marseille-Q4544 isolated from planarians Schmidtea mediterranea.</title>
        <authorList>
            <person name="Kangale L."/>
        </authorList>
    </citation>
    <scope>NUCLEOTIDE SEQUENCE [LARGE SCALE GENOMIC DNA]</scope>
    <source>
        <strain evidence="13 14">Marseille-Q4544</strain>
    </source>
</reference>
<evidence type="ECO:0000256" key="2">
    <source>
        <dbReference type="ARBA" id="ARBA00011233"/>
    </source>
</evidence>
<evidence type="ECO:0000256" key="6">
    <source>
        <dbReference type="ARBA" id="ARBA00022729"/>
    </source>
</evidence>
<keyword evidence="5" id="KW-0812">Transmembrane</keyword>
<keyword evidence="10" id="KW-0998">Cell outer membrane</keyword>
<evidence type="ECO:0000256" key="10">
    <source>
        <dbReference type="ARBA" id="ARBA00023237"/>
    </source>
</evidence>
<dbReference type="InterPro" id="IPR033900">
    <property type="entry name" value="Gram_neg_porin_domain"/>
</dbReference>
<dbReference type="SUPFAM" id="SSF56935">
    <property type="entry name" value="Porins"/>
    <property type="match status" value="1"/>
</dbReference>
<keyword evidence="9" id="KW-0472">Membrane</keyword>
<comment type="subunit">
    <text evidence="2">Homotrimer.</text>
</comment>
<evidence type="ECO:0000256" key="9">
    <source>
        <dbReference type="ARBA" id="ARBA00023136"/>
    </source>
</evidence>
<dbReference type="EMBL" id="JADOEL010000011">
    <property type="protein sequence ID" value="MBF8178627.1"/>
    <property type="molecule type" value="Genomic_DNA"/>
</dbReference>
<evidence type="ECO:0000256" key="3">
    <source>
        <dbReference type="ARBA" id="ARBA00022448"/>
    </source>
</evidence>
<feature type="chain" id="PRO_5047288998" evidence="11">
    <location>
        <begin position="29"/>
        <end position="350"/>
    </location>
</feature>
<feature type="domain" description="Porin" evidence="12">
    <location>
        <begin position="21"/>
        <end position="333"/>
    </location>
</feature>
<evidence type="ECO:0000256" key="7">
    <source>
        <dbReference type="ARBA" id="ARBA00023065"/>
    </source>
</evidence>
<keyword evidence="8" id="KW-0626">Porin</keyword>
<dbReference type="PANTHER" id="PTHR34501:SF9">
    <property type="entry name" value="MAJOR OUTER MEMBRANE PROTEIN P.IA"/>
    <property type="match status" value="1"/>
</dbReference>
<dbReference type="Gene3D" id="2.40.160.10">
    <property type="entry name" value="Porin"/>
    <property type="match status" value="1"/>
</dbReference>
<comment type="subcellular location">
    <subcellularLocation>
        <location evidence="1">Cell outer membrane</location>
        <topology evidence="1">Multi-pass membrane protein</topology>
    </subcellularLocation>
</comment>
<keyword evidence="3" id="KW-0813">Transport</keyword>
<keyword evidence="6 11" id="KW-0732">Signal</keyword>
<evidence type="ECO:0000256" key="1">
    <source>
        <dbReference type="ARBA" id="ARBA00004571"/>
    </source>
</evidence>
<feature type="signal peptide" evidence="11">
    <location>
        <begin position="1"/>
        <end position="28"/>
    </location>
</feature>
<keyword evidence="4" id="KW-1134">Transmembrane beta strand</keyword>
<comment type="caution">
    <text evidence="13">The sequence shown here is derived from an EMBL/GenBank/DDBJ whole genome shotgun (WGS) entry which is preliminary data.</text>
</comment>
<evidence type="ECO:0000259" key="12">
    <source>
        <dbReference type="Pfam" id="PF13609"/>
    </source>
</evidence>
<sequence>MTNKNIYRQFVASGLCVGALLLSGNVVAQSGITLYGQVDTYVGSVQAIGQQNRTSLLGGSGGMQTPYWGIKGTEDLGGSLKAIFALESWYRPDTGASARYNGDNFFSRSAYVGLQGSMGTIKFGRNTTPYWISTVTFNPFAGSFAFSPAIYQSYFSNGSVAAPLLGDSGWSNSVVYTTPNMAGLVANAIYSFGEVPGDMGKNKVGGNLLYKNGELGATLAYQQVDYSQVPGDLGVAFAKQKALFAGLSYDFKVVKLFGYLQRLDNKVSTGDLKRNSAQIGISAPLGTGSVLASYAYMKTKGTMENNRNSWAIGYDYPLSKRTDLYSAYYRDSVSGIGKGDTLGFGIRHYF</sequence>
<evidence type="ECO:0000256" key="8">
    <source>
        <dbReference type="ARBA" id="ARBA00023114"/>
    </source>
</evidence>
<name>A0ABS0EUW4_9BURK</name>
<evidence type="ECO:0000256" key="11">
    <source>
        <dbReference type="SAM" id="SignalP"/>
    </source>
</evidence>
<dbReference type="CDD" id="cd00342">
    <property type="entry name" value="gram_neg_porins"/>
    <property type="match status" value="1"/>
</dbReference>
<dbReference type="PANTHER" id="PTHR34501">
    <property type="entry name" value="PROTEIN YDDL-RELATED"/>
    <property type="match status" value="1"/>
</dbReference>
<accession>A0ABS0EUW4</accession>
<gene>
    <name evidence="13" type="ORF">IXC47_13135</name>
</gene>
<proteinExistence type="predicted"/>
<dbReference type="RefSeq" id="WP_195875902.1">
    <property type="nucleotide sequence ID" value="NZ_JADOEL010000011.1"/>
</dbReference>
<keyword evidence="14" id="KW-1185">Reference proteome</keyword>
<dbReference type="InterPro" id="IPR023614">
    <property type="entry name" value="Porin_dom_sf"/>
</dbReference>
<dbReference type="InterPro" id="IPR050298">
    <property type="entry name" value="Gram-neg_bact_OMP"/>
</dbReference>
<evidence type="ECO:0000256" key="5">
    <source>
        <dbReference type="ARBA" id="ARBA00022692"/>
    </source>
</evidence>